<dbReference type="HOGENOM" id="CLU_134397_0_0_4"/>
<organism evidence="2">
    <name type="scientific">Burkholderia orbicola (strain AU 1054)</name>
    <dbReference type="NCBI Taxonomy" id="331271"/>
    <lineage>
        <taxon>Bacteria</taxon>
        <taxon>Pseudomonadati</taxon>
        <taxon>Pseudomonadota</taxon>
        <taxon>Betaproteobacteria</taxon>
        <taxon>Burkholderiales</taxon>
        <taxon>Burkholderiaceae</taxon>
        <taxon>Burkholderia</taxon>
        <taxon>Burkholderia cepacia complex</taxon>
        <taxon>Burkholderia orbicola</taxon>
    </lineage>
</organism>
<evidence type="ECO:0008006" key="3">
    <source>
        <dbReference type="Google" id="ProtNLM"/>
    </source>
</evidence>
<proteinExistence type="predicted"/>
<protein>
    <recommendedName>
        <fullName evidence="3">Outer membrane protein</fullName>
    </recommendedName>
</protein>
<reference evidence="2" key="1">
    <citation type="submission" date="2006-05" db="EMBL/GenBank/DDBJ databases">
        <title>Complete sequence of chromosome 1 of Burkholderia cenocepacia AU 1054.</title>
        <authorList>
            <consortium name="US DOE Joint Genome Institute"/>
            <person name="Copeland A."/>
            <person name="Lucas S."/>
            <person name="Lapidus A."/>
            <person name="Barry K."/>
            <person name="Detter J.C."/>
            <person name="Glavina del Rio T."/>
            <person name="Hammon N."/>
            <person name="Israni S."/>
            <person name="Dalin E."/>
            <person name="Tice H."/>
            <person name="Pitluck S."/>
            <person name="Chain P."/>
            <person name="Malfatti S."/>
            <person name="Shin M."/>
            <person name="Vergez L."/>
            <person name="Schmutz J."/>
            <person name="Larimer F."/>
            <person name="Land M."/>
            <person name="Hauser L."/>
            <person name="Kyrpides N."/>
            <person name="Lykidis A."/>
            <person name="LiPuma J.J."/>
            <person name="Konstantinidis K."/>
            <person name="Tiedje J.M."/>
            <person name="Richardson P."/>
        </authorList>
    </citation>
    <scope>NUCLEOTIDE SEQUENCE [LARGE SCALE GENOMIC DNA]</scope>
    <source>
        <strain evidence="2">AU 1054</strain>
    </source>
</reference>
<accession>A0A0H2XS74</accession>
<keyword evidence="1" id="KW-0732">Signal</keyword>
<feature type="chain" id="PRO_5002601636" description="Outer membrane protein" evidence="1">
    <location>
        <begin position="21"/>
        <end position="137"/>
    </location>
</feature>
<gene>
    <name evidence="2" type="ordered locus">Bcen_2873</name>
</gene>
<name>A0A0H2XS74_BURO1</name>
<evidence type="ECO:0000313" key="2">
    <source>
        <dbReference type="EMBL" id="ABF77769.1"/>
    </source>
</evidence>
<dbReference type="EMBL" id="CP000378">
    <property type="protein sequence ID" value="ABF77769.1"/>
    <property type="molecule type" value="Genomic_DNA"/>
</dbReference>
<dbReference type="AlphaFoldDB" id="A0A0H2XS74"/>
<feature type="signal peptide" evidence="1">
    <location>
        <begin position="1"/>
        <end position="20"/>
    </location>
</feature>
<evidence type="ECO:0000256" key="1">
    <source>
        <dbReference type="SAM" id="SignalP"/>
    </source>
</evidence>
<sequence precursor="true">MRTKLIVAALAAMVSLTCSAATSVVIDAKANCLSSFVGTVSGGTSAKFRLARGQYAVSLVSNTMSCGGGSLDNGCNIDTVMMQGGYGYGSIRWGTAITAKPTVILMTSDLNDVFAYVSDDYCGDNVGQATLLIQPVN</sequence>